<accession>A0A5C0UID6</accession>
<proteinExistence type="predicted"/>
<evidence type="ECO:0000313" key="2">
    <source>
        <dbReference type="EMBL" id="QEK39549.1"/>
    </source>
</evidence>
<sequence length="156" mass="17845">MMLKRIVPFVVLFLFFNSTLADELKKAARHSSNGAVLQSKRIRAASENLANSTIPATNKKKLYVRKVVVAKNTYSKKRKMNMLTARYTLDKKRSKYRYVYDPEHVSANSDGYVVLPNIDSNIEKADISEAQIYYNANLKVMKISYDMLNNITGILK</sequence>
<organism evidence="2 3">
    <name type="scientific">Candidatus Sneabacter namystus</name>
    <dbReference type="NCBI Taxonomy" id="2601646"/>
    <lineage>
        <taxon>Bacteria</taxon>
        <taxon>Pseudomonadati</taxon>
        <taxon>Pseudomonadota</taxon>
        <taxon>Alphaproteobacteria</taxon>
        <taxon>Rickettsiales</taxon>
        <taxon>Rickettsiaceae</taxon>
        <taxon>Rickettsieae</taxon>
        <taxon>Candidatus Sneabacter</taxon>
    </lineage>
</organism>
<protein>
    <recommendedName>
        <fullName evidence="4">Flagellar basal-body rod protein FlgC</fullName>
    </recommendedName>
</protein>
<dbReference type="OrthoDB" id="9813951at2"/>
<dbReference type="EMBL" id="CP043312">
    <property type="protein sequence ID" value="QEK39549.1"/>
    <property type="molecule type" value="Genomic_DNA"/>
</dbReference>
<dbReference type="KEGG" id="snay:FZC37_01175"/>
<gene>
    <name evidence="2" type="ORF">FZC37_01175</name>
</gene>
<dbReference type="Proteomes" id="UP000323844">
    <property type="component" value="Chromosome"/>
</dbReference>
<feature type="signal peptide" evidence="1">
    <location>
        <begin position="1"/>
        <end position="21"/>
    </location>
</feature>
<evidence type="ECO:0000256" key="1">
    <source>
        <dbReference type="SAM" id="SignalP"/>
    </source>
</evidence>
<keyword evidence="1" id="KW-0732">Signal</keyword>
<keyword evidence="3" id="KW-1185">Reference proteome</keyword>
<reference evidence="2 3" key="1">
    <citation type="submission" date="2019-08" db="EMBL/GenBank/DDBJ databases">
        <title>Highly reduced genomes of protist endosymbionts show evolutionary convergence.</title>
        <authorList>
            <person name="George E."/>
            <person name="Husnik F."/>
            <person name="Tashyreva D."/>
            <person name="Prokopchuk G."/>
            <person name="Horak A."/>
            <person name="Kwong W.K."/>
            <person name="Lukes J."/>
            <person name="Keeling P.J."/>
        </authorList>
    </citation>
    <scope>NUCLEOTIDE SEQUENCE [LARGE SCALE GENOMIC DNA]</scope>
    <source>
        <strain evidence="2">1621</strain>
    </source>
</reference>
<dbReference type="RefSeq" id="WP_148951910.1">
    <property type="nucleotide sequence ID" value="NZ_CP043312.1"/>
</dbReference>
<evidence type="ECO:0008006" key="4">
    <source>
        <dbReference type="Google" id="ProtNLM"/>
    </source>
</evidence>
<dbReference type="AlphaFoldDB" id="A0A5C0UID6"/>
<evidence type="ECO:0000313" key="3">
    <source>
        <dbReference type="Proteomes" id="UP000323844"/>
    </source>
</evidence>
<feature type="chain" id="PRO_5022680221" description="Flagellar basal-body rod protein FlgC" evidence="1">
    <location>
        <begin position="22"/>
        <end position="156"/>
    </location>
</feature>
<name>A0A5C0UID6_9RICK</name>